<gene>
    <name evidence="1" type="ORF">HOLleu_02263</name>
</gene>
<reference evidence="1" key="1">
    <citation type="submission" date="2021-10" db="EMBL/GenBank/DDBJ databases">
        <title>Tropical sea cucumber genome reveals ecological adaptation and Cuvierian tubules defense mechanism.</title>
        <authorList>
            <person name="Chen T."/>
        </authorList>
    </citation>
    <scope>NUCLEOTIDE SEQUENCE</scope>
    <source>
        <strain evidence="1">Nanhai2018</strain>
        <tissue evidence="1">Muscle</tissue>
    </source>
</reference>
<accession>A0A9Q1CRZ1</accession>
<comment type="caution">
    <text evidence="1">The sequence shown here is derived from an EMBL/GenBank/DDBJ whole genome shotgun (WGS) entry which is preliminary data.</text>
</comment>
<name>A0A9Q1CRZ1_HOLLE</name>
<dbReference type="AlphaFoldDB" id="A0A9Q1CRZ1"/>
<evidence type="ECO:0000313" key="2">
    <source>
        <dbReference type="Proteomes" id="UP001152320"/>
    </source>
</evidence>
<dbReference type="Proteomes" id="UP001152320">
    <property type="component" value="Chromosome 1"/>
</dbReference>
<evidence type="ECO:0000313" key="1">
    <source>
        <dbReference type="EMBL" id="KAJ8049494.1"/>
    </source>
</evidence>
<dbReference type="EMBL" id="JAIZAY010000001">
    <property type="protein sequence ID" value="KAJ8049494.1"/>
    <property type="molecule type" value="Genomic_DNA"/>
</dbReference>
<keyword evidence="2" id="KW-1185">Reference proteome</keyword>
<protein>
    <submittedName>
        <fullName evidence="1">Uncharacterized protein</fullName>
    </submittedName>
</protein>
<sequence>MKVKRGPFFVIEVTDDRNKRLADGYMRGSYPLVQFFAFSSDDWNDGTAMMRKASEGAVFYFFLSYNCVDEPQYCPSDVMKTSYRFYKNRELKKTVEGDDILGAREIRETLRNL</sequence>
<proteinExistence type="predicted"/>
<organism evidence="1 2">
    <name type="scientific">Holothuria leucospilota</name>
    <name type="common">Black long sea cucumber</name>
    <name type="synonym">Mertensiothuria leucospilota</name>
    <dbReference type="NCBI Taxonomy" id="206669"/>
    <lineage>
        <taxon>Eukaryota</taxon>
        <taxon>Metazoa</taxon>
        <taxon>Echinodermata</taxon>
        <taxon>Eleutherozoa</taxon>
        <taxon>Echinozoa</taxon>
        <taxon>Holothuroidea</taxon>
        <taxon>Aspidochirotacea</taxon>
        <taxon>Aspidochirotida</taxon>
        <taxon>Holothuriidae</taxon>
        <taxon>Holothuria</taxon>
    </lineage>
</organism>